<feature type="region of interest" description="Disordered" evidence="4">
    <location>
        <begin position="703"/>
        <end position="726"/>
    </location>
</feature>
<dbReference type="GO" id="GO:0045893">
    <property type="term" value="P:positive regulation of DNA-templated transcription"/>
    <property type="evidence" value="ECO:0007669"/>
    <property type="project" value="InterPro"/>
</dbReference>
<comment type="caution">
    <text evidence="8">The sequence shown here is derived from an EMBL/GenBank/DDBJ whole genome shotgun (WGS) entry which is preliminary data.</text>
</comment>
<dbReference type="RefSeq" id="WP_271179810.1">
    <property type="nucleotide sequence ID" value="NZ_BSFH01000029.1"/>
</dbReference>
<gene>
    <name evidence="8" type="primary">nosR_2</name>
    <name evidence="8" type="ORF">GCM10017635_21750</name>
</gene>
<feature type="transmembrane region" description="Helical" evidence="5">
    <location>
        <begin position="594"/>
        <end position="613"/>
    </location>
</feature>
<feature type="transmembrane region" description="Helical" evidence="5">
    <location>
        <begin position="450"/>
        <end position="468"/>
    </location>
</feature>
<evidence type="ECO:0000313" key="9">
    <source>
        <dbReference type="Proteomes" id="UP001143349"/>
    </source>
</evidence>
<evidence type="ECO:0000313" key="8">
    <source>
        <dbReference type="EMBL" id="GLK64704.1"/>
    </source>
</evidence>
<dbReference type="InterPro" id="IPR011399">
    <property type="entry name" value="NosR"/>
</dbReference>
<dbReference type="InterPro" id="IPR017896">
    <property type="entry name" value="4Fe4S_Fe-S-bd"/>
</dbReference>
<evidence type="ECO:0000256" key="6">
    <source>
        <dbReference type="SAM" id="SignalP"/>
    </source>
</evidence>
<reference evidence="8" key="1">
    <citation type="journal article" date="2014" name="Int. J. Syst. Evol. Microbiol.">
        <title>Complete genome sequence of Corynebacterium casei LMG S-19264T (=DSM 44701T), isolated from a smear-ripened cheese.</title>
        <authorList>
            <consortium name="US DOE Joint Genome Institute (JGI-PGF)"/>
            <person name="Walter F."/>
            <person name="Albersmeier A."/>
            <person name="Kalinowski J."/>
            <person name="Ruckert C."/>
        </authorList>
    </citation>
    <scope>NUCLEOTIDE SEQUENCE</scope>
    <source>
        <strain evidence="8">VKM B-2222</strain>
    </source>
</reference>
<evidence type="ECO:0000256" key="1">
    <source>
        <dbReference type="ARBA" id="ARBA00004236"/>
    </source>
</evidence>
<dbReference type="Pfam" id="PF12801">
    <property type="entry name" value="Fer4_5"/>
    <property type="match status" value="2"/>
</dbReference>
<dbReference type="InterPro" id="IPR052378">
    <property type="entry name" value="NosR_regulator"/>
</dbReference>
<evidence type="ECO:0000256" key="3">
    <source>
        <dbReference type="ARBA" id="ARBA00023136"/>
    </source>
</evidence>
<accession>A0AAD3NZF3</accession>
<keyword evidence="5" id="KW-1133">Transmembrane helix</keyword>
<keyword evidence="3 5" id="KW-0472">Membrane</keyword>
<dbReference type="PIRSF" id="PIRSF036354">
    <property type="entry name" value="NosR"/>
    <property type="match status" value="1"/>
</dbReference>
<keyword evidence="2" id="KW-1003">Cell membrane</keyword>
<evidence type="ECO:0000256" key="4">
    <source>
        <dbReference type="SAM" id="MobiDB-lite"/>
    </source>
</evidence>
<feature type="domain" description="4Fe-4S ferredoxin-type" evidence="7">
    <location>
        <begin position="637"/>
        <end position="667"/>
    </location>
</feature>
<evidence type="ECO:0000256" key="5">
    <source>
        <dbReference type="SAM" id="Phobius"/>
    </source>
</evidence>
<dbReference type="Proteomes" id="UP001143349">
    <property type="component" value="Unassembled WGS sequence"/>
</dbReference>
<dbReference type="PANTHER" id="PTHR30224:SF4">
    <property type="entry name" value="ELECTRON TRANSPORT PROTEIN YCCM-RELATED"/>
    <property type="match status" value="1"/>
</dbReference>
<feature type="transmembrane region" description="Helical" evidence="5">
    <location>
        <begin position="500"/>
        <end position="518"/>
    </location>
</feature>
<evidence type="ECO:0000256" key="2">
    <source>
        <dbReference type="ARBA" id="ARBA00022475"/>
    </source>
</evidence>
<feature type="transmembrane region" description="Helical" evidence="5">
    <location>
        <begin position="554"/>
        <end position="573"/>
    </location>
</feature>
<sequence length="726" mass="79087">MTLFRLILTFALLFPALPAAAESVLAQLLPQQNAADLVPGADAFGPIRSDLAVAPVLKGGETVAHAFVTSDFVGTTGYSGKPIHTLVALDKDAKVAGVQLVRHSEPIVLIGIPEARVKALVEGYQGLDLVAEAQSGGTAHEVEIISGATVTVMVIDDSITRSGLKVARALGLGGLAPEAAATGPEFEIDPDAAAPADWHEIEGDGTLRRLSLDVGQVNAAFAANPDPRAAERAIGAPPETTFIEMHAGLVSVPAIGKAVIGEAQQANLQSWLGEGDHAIAVMGRGLYSFKGSGYVRGGIFDRIVLIQDDVSVRFRDRDHRRLNGIAAEGAPEFTEMDLFRIPAASGFDPVKPFRIQLLVQREVGPIDKVFHTFDLGYQLPQRYLRRLAVPTPEAAATQSEPDEGAAQAQLWKRIWLDSKARIVGLGAMLLVLTGVFFFQSFATRNERAFYIFRMGFLTVTLVWLGWYANAQLSVVNLMALFGSLVSGFSWQAFLLDPLTFVLWFAVAAALLFWGRGAYCGWLCPFGALQELTNQIARKLRIPQWTLPWGLNERLWPVKYMIFLGLFGVSLMSVEQAEHLAEVEPFKTAIILKFVRAWPFVAYAAALLIAGLFVERFYCRYLCPLGAALAIPARMRMFDWLKRYHECGNPCQTCARQCPVQAIHPTGEINPNECINCLHCQVLYQSKSVCPVVIKKLKRREAVAGGSTPRLGQPPAGHPNATRKIEV</sequence>
<name>A0AAD3NZF3_9RHOB</name>
<dbReference type="InterPro" id="IPR007329">
    <property type="entry name" value="FMN-bd"/>
</dbReference>
<dbReference type="EMBL" id="BSFH01000029">
    <property type="protein sequence ID" value="GLK64704.1"/>
    <property type="molecule type" value="Genomic_DNA"/>
</dbReference>
<dbReference type="SMART" id="SM00900">
    <property type="entry name" value="FMN_bind"/>
    <property type="match status" value="1"/>
</dbReference>
<evidence type="ECO:0000259" key="7">
    <source>
        <dbReference type="PROSITE" id="PS51379"/>
    </source>
</evidence>
<keyword evidence="9" id="KW-1185">Reference proteome</keyword>
<keyword evidence="6" id="KW-0732">Signal</keyword>
<feature type="signal peptide" evidence="6">
    <location>
        <begin position="1"/>
        <end position="21"/>
    </location>
</feature>
<keyword evidence="5" id="KW-0812">Transmembrane</keyword>
<dbReference type="GO" id="GO:0003677">
    <property type="term" value="F:DNA binding"/>
    <property type="evidence" value="ECO:0007669"/>
    <property type="project" value="InterPro"/>
</dbReference>
<feature type="transmembrane region" description="Helical" evidence="5">
    <location>
        <begin position="420"/>
        <end position="438"/>
    </location>
</feature>
<reference evidence="8" key="2">
    <citation type="submission" date="2023-01" db="EMBL/GenBank/DDBJ databases">
        <authorList>
            <person name="Sun Q."/>
            <person name="Evtushenko L."/>
        </authorList>
    </citation>
    <scope>NUCLEOTIDE SEQUENCE</scope>
    <source>
        <strain evidence="8">VKM B-2222</strain>
    </source>
</reference>
<protein>
    <submittedName>
        <fullName evidence="8">FMN-binding protein</fullName>
    </submittedName>
</protein>
<comment type="subcellular location">
    <subcellularLocation>
        <location evidence="1">Cell membrane</location>
    </subcellularLocation>
</comment>
<proteinExistence type="predicted"/>
<dbReference type="GO" id="GO:0005886">
    <property type="term" value="C:plasma membrane"/>
    <property type="evidence" value="ECO:0007669"/>
    <property type="project" value="UniProtKB-SubCell"/>
</dbReference>
<dbReference type="PANTHER" id="PTHR30224">
    <property type="entry name" value="ELECTRON TRANSPORT PROTEIN"/>
    <property type="match status" value="1"/>
</dbReference>
<dbReference type="GO" id="GO:0010181">
    <property type="term" value="F:FMN binding"/>
    <property type="evidence" value="ECO:0007669"/>
    <property type="project" value="InterPro"/>
</dbReference>
<organism evidence="8 9">
    <name type="scientific">Paracoccus kondratievae</name>
    <dbReference type="NCBI Taxonomy" id="135740"/>
    <lineage>
        <taxon>Bacteria</taxon>
        <taxon>Pseudomonadati</taxon>
        <taxon>Pseudomonadota</taxon>
        <taxon>Alphaproteobacteria</taxon>
        <taxon>Rhodobacterales</taxon>
        <taxon>Paracoccaceae</taxon>
        <taxon>Paracoccus</taxon>
    </lineage>
</organism>
<dbReference type="PROSITE" id="PS51379">
    <property type="entry name" value="4FE4S_FER_2"/>
    <property type="match status" value="1"/>
</dbReference>
<dbReference type="AlphaFoldDB" id="A0AAD3NZF3"/>
<dbReference type="SUPFAM" id="SSF54862">
    <property type="entry name" value="4Fe-4S ferredoxins"/>
    <property type="match status" value="1"/>
</dbReference>
<dbReference type="Pfam" id="PF04205">
    <property type="entry name" value="FMN_bind"/>
    <property type="match status" value="1"/>
</dbReference>
<feature type="chain" id="PRO_5042186134" evidence="6">
    <location>
        <begin position="22"/>
        <end position="726"/>
    </location>
</feature>